<keyword evidence="1" id="KW-0472">Membrane</keyword>
<sequence>MRNFLKLTAMSLQSQMYYRTSFFLNLLSPMVLLAGQYLLWHALYQQQPDHIISGMDAAQMYSYLLIAFTLNHIMGWSSENALSKEIKNGTVVKRCIRPVSFLSQSVAEMTGTLLPQLALNLIIASAGFLLFGRFLLVPSLQNIVLFLPCMAGALLLRILLIELCSLLCFYTTGYLGISWTRNAIFEFFSGALIPIVMFPGWLKSMAYMTPFPYMIQIPISILLGQELNVPLFQVYAVQFFWIGIFLALHGLFYKNIRKNLIIAGG</sequence>
<keyword evidence="4" id="KW-1185">Reference proteome</keyword>
<feature type="transmembrane region" description="Helical" evidence="1">
    <location>
        <begin position="183"/>
        <end position="202"/>
    </location>
</feature>
<dbReference type="AlphaFoldDB" id="A0A3E3I405"/>
<dbReference type="Proteomes" id="UP000260812">
    <property type="component" value="Unassembled WGS sequence"/>
</dbReference>
<evidence type="ECO:0008006" key="6">
    <source>
        <dbReference type="Google" id="ProtNLM"/>
    </source>
</evidence>
<evidence type="ECO:0000313" key="4">
    <source>
        <dbReference type="Proteomes" id="UP000260812"/>
    </source>
</evidence>
<name>A0A3E3I405_9FIRM</name>
<accession>A0A3E3I405</accession>
<dbReference type="Proteomes" id="UP000261166">
    <property type="component" value="Unassembled WGS sequence"/>
</dbReference>
<dbReference type="OrthoDB" id="8582979at2"/>
<evidence type="ECO:0000313" key="5">
    <source>
        <dbReference type="Proteomes" id="UP000261166"/>
    </source>
</evidence>
<dbReference type="PANTHER" id="PTHR36832:SF1">
    <property type="entry name" value="SLR1174 PROTEIN"/>
    <property type="match status" value="1"/>
</dbReference>
<evidence type="ECO:0000313" key="3">
    <source>
        <dbReference type="EMBL" id="RGE71400.1"/>
    </source>
</evidence>
<protein>
    <recommendedName>
        <fullName evidence="6">ABC transporter permease</fullName>
    </recommendedName>
</protein>
<dbReference type="EMBL" id="QVLU01000010">
    <property type="protein sequence ID" value="RGE71400.1"/>
    <property type="molecule type" value="Genomic_DNA"/>
</dbReference>
<proteinExistence type="predicted"/>
<feature type="transmembrane region" description="Helical" evidence="1">
    <location>
        <begin position="60"/>
        <end position="77"/>
    </location>
</feature>
<feature type="transmembrane region" description="Helical" evidence="1">
    <location>
        <begin position="232"/>
        <end position="253"/>
    </location>
</feature>
<reference evidence="2 5" key="1">
    <citation type="submission" date="2018-08" db="EMBL/GenBank/DDBJ databases">
        <title>A genome reference for cultivated species of the human gut microbiota.</title>
        <authorList>
            <person name="Zou Y."/>
            <person name="Xue W."/>
            <person name="Luo G."/>
        </authorList>
    </citation>
    <scope>NUCLEOTIDE SEQUENCE [LARGE SCALE GENOMIC DNA]</scope>
    <source>
        <strain evidence="3 5">AF26-4BH</strain>
        <strain evidence="2">TF05-5AC</strain>
    </source>
</reference>
<feature type="transmembrane region" description="Helical" evidence="1">
    <location>
        <begin position="21"/>
        <end position="40"/>
    </location>
</feature>
<comment type="caution">
    <text evidence="2">The sequence shown here is derived from an EMBL/GenBank/DDBJ whole genome shotgun (WGS) entry which is preliminary data.</text>
</comment>
<keyword evidence="1" id="KW-0812">Transmembrane</keyword>
<gene>
    <name evidence="3" type="ORF">DWY69_12355</name>
    <name evidence="2" type="ORF">DXC51_13595</name>
</gene>
<dbReference type="RefSeq" id="WP_021634988.1">
    <property type="nucleotide sequence ID" value="NZ_CALBAU010000434.1"/>
</dbReference>
<feature type="transmembrane region" description="Helical" evidence="1">
    <location>
        <begin position="143"/>
        <end position="171"/>
    </location>
</feature>
<evidence type="ECO:0000313" key="2">
    <source>
        <dbReference type="EMBL" id="RGE59824.1"/>
    </source>
</evidence>
<dbReference type="EMBL" id="QVLV01000008">
    <property type="protein sequence ID" value="RGE59824.1"/>
    <property type="molecule type" value="Genomic_DNA"/>
</dbReference>
<dbReference type="PANTHER" id="PTHR36832">
    <property type="entry name" value="SLR1174 PROTEIN-RELATED"/>
    <property type="match status" value="1"/>
</dbReference>
<organism evidence="2 4">
    <name type="scientific">Eisenbergiella massiliensis</name>
    <dbReference type="NCBI Taxonomy" id="1720294"/>
    <lineage>
        <taxon>Bacteria</taxon>
        <taxon>Bacillati</taxon>
        <taxon>Bacillota</taxon>
        <taxon>Clostridia</taxon>
        <taxon>Lachnospirales</taxon>
        <taxon>Lachnospiraceae</taxon>
        <taxon>Eisenbergiella</taxon>
    </lineage>
</organism>
<evidence type="ECO:0000256" key="1">
    <source>
        <dbReference type="SAM" id="Phobius"/>
    </source>
</evidence>
<feature type="transmembrane region" description="Helical" evidence="1">
    <location>
        <begin position="117"/>
        <end position="137"/>
    </location>
</feature>
<keyword evidence="1" id="KW-1133">Transmembrane helix</keyword>
<dbReference type="GeneID" id="97987876"/>